<protein>
    <submittedName>
        <fullName evidence="1">Alkaline phytoceramidase</fullName>
    </submittedName>
</protein>
<reference evidence="1" key="2">
    <citation type="journal article" date="2022" name="New Phytol.">
        <title>Evolutionary transition to the ectomycorrhizal habit in the genomes of a hyperdiverse lineage of mushroom-forming fungi.</title>
        <authorList>
            <person name="Looney B."/>
            <person name="Miyauchi S."/>
            <person name="Morin E."/>
            <person name="Drula E."/>
            <person name="Courty P.E."/>
            <person name="Kohler A."/>
            <person name="Kuo A."/>
            <person name="LaButti K."/>
            <person name="Pangilinan J."/>
            <person name="Lipzen A."/>
            <person name="Riley R."/>
            <person name="Andreopoulos W."/>
            <person name="He G."/>
            <person name="Johnson J."/>
            <person name="Nolan M."/>
            <person name="Tritt A."/>
            <person name="Barry K.W."/>
            <person name="Grigoriev I.V."/>
            <person name="Nagy L.G."/>
            <person name="Hibbett D."/>
            <person name="Henrissat B."/>
            <person name="Matheny P.B."/>
            <person name="Labbe J."/>
            <person name="Martin F.M."/>
        </authorList>
    </citation>
    <scope>NUCLEOTIDE SEQUENCE</scope>
    <source>
        <strain evidence="1">HHB10654</strain>
    </source>
</reference>
<accession>A0ACB8SU89</accession>
<dbReference type="Proteomes" id="UP000814140">
    <property type="component" value="Unassembled WGS sequence"/>
</dbReference>
<reference evidence="1" key="1">
    <citation type="submission" date="2021-03" db="EMBL/GenBank/DDBJ databases">
        <authorList>
            <consortium name="DOE Joint Genome Institute"/>
            <person name="Ahrendt S."/>
            <person name="Looney B.P."/>
            <person name="Miyauchi S."/>
            <person name="Morin E."/>
            <person name="Drula E."/>
            <person name="Courty P.E."/>
            <person name="Chicoki N."/>
            <person name="Fauchery L."/>
            <person name="Kohler A."/>
            <person name="Kuo A."/>
            <person name="Labutti K."/>
            <person name="Pangilinan J."/>
            <person name="Lipzen A."/>
            <person name="Riley R."/>
            <person name="Andreopoulos W."/>
            <person name="He G."/>
            <person name="Johnson J."/>
            <person name="Barry K.W."/>
            <person name="Grigoriev I.V."/>
            <person name="Nagy L."/>
            <person name="Hibbett D."/>
            <person name="Henrissat B."/>
            <person name="Matheny P.B."/>
            <person name="Labbe J."/>
            <person name="Martin F."/>
        </authorList>
    </citation>
    <scope>NUCLEOTIDE SEQUENCE</scope>
    <source>
        <strain evidence="1">HHB10654</strain>
    </source>
</reference>
<gene>
    <name evidence="1" type="ORF">BV25DRAFT_1860460</name>
</gene>
<sequence length="273" mass="31087">MWGPVTATLDWCEANYQFSQYIAEVANTFSNLFSIAVAVYGARRAIKQSLPARYVAGFTGFALVGIGSFAFHATLLYEAQLADELPMIYLASYISFVLLETEPGYGLKSTYSRVLLAMSLLFDGLFTLSYYLYRNPVYHQVVFASLMLATGLRAHYLRTWSEASRRLPDRHKDAFLELFIGGAGLFLLGFLIWNLDNIFCDTLTRWKNIIGWPLAFLLEGHSWWHVLTGSGSYFLLQGVAYRTLCIKDDRHNYQTSRWLGLPLIYRTEKAKAT</sequence>
<keyword evidence="2" id="KW-1185">Reference proteome</keyword>
<name>A0ACB8SU89_9AGAM</name>
<evidence type="ECO:0000313" key="2">
    <source>
        <dbReference type="Proteomes" id="UP000814140"/>
    </source>
</evidence>
<comment type="caution">
    <text evidence="1">The sequence shown here is derived from an EMBL/GenBank/DDBJ whole genome shotgun (WGS) entry which is preliminary data.</text>
</comment>
<proteinExistence type="predicted"/>
<organism evidence="1 2">
    <name type="scientific">Artomyces pyxidatus</name>
    <dbReference type="NCBI Taxonomy" id="48021"/>
    <lineage>
        <taxon>Eukaryota</taxon>
        <taxon>Fungi</taxon>
        <taxon>Dikarya</taxon>
        <taxon>Basidiomycota</taxon>
        <taxon>Agaricomycotina</taxon>
        <taxon>Agaricomycetes</taxon>
        <taxon>Russulales</taxon>
        <taxon>Auriscalpiaceae</taxon>
        <taxon>Artomyces</taxon>
    </lineage>
</organism>
<dbReference type="EMBL" id="MU277226">
    <property type="protein sequence ID" value="KAI0059486.1"/>
    <property type="molecule type" value="Genomic_DNA"/>
</dbReference>
<evidence type="ECO:0000313" key="1">
    <source>
        <dbReference type="EMBL" id="KAI0059486.1"/>
    </source>
</evidence>